<reference evidence="1 2" key="1">
    <citation type="submission" date="2023-03" db="EMBL/GenBank/DDBJ databases">
        <title>Genome insight into feeding habits of ladybird beetles.</title>
        <authorList>
            <person name="Li H.-S."/>
            <person name="Huang Y.-H."/>
            <person name="Pang H."/>
        </authorList>
    </citation>
    <scope>NUCLEOTIDE SEQUENCE [LARGE SCALE GENOMIC DNA]</scope>
    <source>
        <strain evidence="1">SYSU_2023b</strain>
        <tissue evidence="1">Whole body</tissue>
    </source>
</reference>
<sequence>MTIYHNIPNQWNSSYGRPSEVWFDWEFFGSPVNRNSRNQCTASSTFNIESAEPQPSVVQSFYPVNIILLDHSTIPEHTSIPEESKPLPSTS</sequence>
<organism evidence="1 2">
    <name type="scientific">Henosepilachna vigintioctopunctata</name>
    <dbReference type="NCBI Taxonomy" id="420089"/>
    <lineage>
        <taxon>Eukaryota</taxon>
        <taxon>Metazoa</taxon>
        <taxon>Ecdysozoa</taxon>
        <taxon>Arthropoda</taxon>
        <taxon>Hexapoda</taxon>
        <taxon>Insecta</taxon>
        <taxon>Pterygota</taxon>
        <taxon>Neoptera</taxon>
        <taxon>Endopterygota</taxon>
        <taxon>Coleoptera</taxon>
        <taxon>Polyphaga</taxon>
        <taxon>Cucujiformia</taxon>
        <taxon>Coccinelloidea</taxon>
        <taxon>Coccinellidae</taxon>
        <taxon>Epilachninae</taxon>
        <taxon>Epilachnini</taxon>
        <taxon>Henosepilachna</taxon>
    </lineage>
</organism>
<accession>A0AAW1UQF1</accession>
<comment type="caution">
    <text evidence="1">The sequence shown here is derived from an EMBL/GenBank/DDBJ whole genome shotgun (WGS) entry which is preliminary data.</text>
</comment>
<keyword evidence="2" id="KW-1185">Reference proteome</keyword>
<dbReference type="AlphaFoldDB" id="A0AAW1UQF1"/>
<proteinExistence type="predicted"/>
<name>A0AAW1UQF1_9CUCU</name>
<protein>
    <submittedName>
        <fullName evidence="1">Uncharacterized protein</fullName>
    </submittedName>
</protein>
<gene>
    <name evidence="1" type="ORF">WA026_022254</name>
</gene>
<dbReference type="Proteomes" id="UP001431783">
    <property type="component" value="Unassembled WGS sequence"/>
</dbReference>
<dbReference type="EMBL" id="JARQZJ010000078">
    <property type="protein sequence ID" value="KAK9882622.1"/>
    <property type="molecule type" value="Genomic_DNA"/>
</dbReference>
<evidence type="ECO:0000313" key="2">
    <source>
        <dbReference type="Proteomes" id="UP001431783"/>
    </source>
</evidence>
<evidence type="ECO:0000313" key="1">
    <source>
        <dbReference type="EMBL" id="KAK9882622.1"/>
    </source>
</evidence>